<gene>
    <name evidence="1" type="ORF">FE697_007590</name>
</gene>
<dbReference type="OrthoDB" id="5179393at2"/>
<comment type="caution">
    <text evidence="1">The sequence shown here is derived from an EMBL/GenBank/DDBJ whole genome shotgun (WGS) entry which is preliminary data.</text>
</comment>
<evidence type="ECO:0000313" key="2">
    <source>
        <dbReference type="Proteomes" id="UP000307768"/>
    </source>
</evidence>
<evidence type="ECO:0000313" key="1">
    <source>
        <dbReference type="EMBL" id="KAA1423458.1"/>
    </source>
</evidence>
<name>A0A5Q6RZC2_9ACTN</name>
<dbReference type="EMBL" id="VDFQ02000002">
    <property type="protein sequence ID" value="KAA1423458.1"/>
    <property type="molecule type" value="Genomic_DNA"/>
</dbReference>
<dbReference type="InterPro" id="IPR040701">
    <property type="entry name" value="Bact_RF_family2"/>
</dbReference>
<reference evidence="1 2" key="1">
    <citation type="submission" date="2019-09" db="EMBL/GenBank/DDBJ databases">
        <title>Mumia zhuanghuii sp. nov. isolated from the intestinal contents of plateau pika (Ochotona curzoniae) in the Qinghai-Tibet plateau of China.</title>
        <authorList>
            <person name="Tian Z."/>
        </authorList>
    </citation>
    <scope>NUCLEOTIDE SEQUENCE [LARGE SCALE GENOMIC DNA]</scope>
    <source>
        <strain evidence="2">350</strain>
    </source>
</reference>
<dbReference type="InterPro" id="IPR042226">
    <property type="entry name" value="eFR1_2_sf"/>
</dbReference>
<accession>A0A5Q6RZC2</accession>
<dbReference type="SUPFAM" id="SSF55315">
    <property type="entry name" value="L30e-like"/>
    <property type="match status" value="1"/>
</dbReference>
<dbReference type="AlphaFoldDB" id="A0A5Q6RZC2"/>
<dbReference type="InterPro" id="IPR029064">
    <property type="entry name" value="Ribosomal_eL30-like_sf"/>
</dbReference>
<dbReference type="Pfam" id="PF18844">
    <property type="entry name" value="baeRF_family2"/>
    <property type="match status" value="1"/>
</dbReference>
<dbReference type="Gene3D" id="3.30.1330.30">
    <property type="match status" value="1"/>
</dbReference>
<evidence type="ECO:0008006" key="3">
    <source>
        <dbReference type="Google" id="ProtNLM"/>
    </source>
</evidence>
<dbReference type="Proteomes" id="UP000307768">
    <property type="component" value="Unassembled WGS sequence"/>
</dbReference>
<sequence length="387" mass="41588">MHFQWLTAQLPTDEMLATVVMDASRDTESGDRAVAARWSELRRSLDRQGITREMAAVLEEQALKPTRASGPHGRLIVASAEGIVMDRLLLFPPRKDEAVLSVGPDVFALAREADDTVRYLLAVVDRTGSDITLYDSTSGAVGGQPHRESVEGGHDVLNKIRGGGLSHKRIESRVEDSWERNAEAVAGELDRIVGERRPDLVVITGDLRAVALVQGALGAQAKDITEHVSGGARNNGVNGSFEARVDDAVEAFRVKRRSTAVERFQQELGRGAMAVTGIDRVIDALRKSQVEELVISDAVAGPVSSLAETKVWVGDKPLELSMHRDEIRKLSSGDARARRADLALGTAAAQQDAGITIVYGDAVDLTDGIGALLRWDPAKPSGVVDNG</sequence>
<dbReference type="Gene3D" id="3.30.420.60">
    <property type="entry name" value="eRF1 domain 2"/>
    <property type="match status" value="1"/>
</dbReference>
<organism evidence="1 2">
    <name type="scientific">Mumia zhuanghuii</name>
    <dbReference type="NCBI Taxonomy" id="2585211"/>
    <lineage>
        <taxon>Bacteria</taxon>
        <taxon>Bacillati</taxon>
        <taxon>Actinomycetota</taxon>
        <taxon>Actinomycetes</taxon>
        <taxon>Propionibacteriales</taxon>
        <taxon>Nocardioidaceae</taxon>
        <taxon>Mumia</taxon>
    </lineage>
</organism>
<proteinExistence type="predicted"/>
<protein>
    <recommendedName>
        <fullName evidence="3">Peptide chain release factor 1</fullName>
    </recommendedName>
</protein>
<dbReference type="RefSeq" id="WP_149768977.1">
    <property type="nucleotide sequence ID" value="NZ_VDFQ02000002.1"/>
</dbReference>